<dbReference type="RefSeq" id="WP_112295093.1">
    <property type="nucleotide sequence ID" value="NZ_CBCSBS010000002.1"/>
</dbReference>
<dbReference type="InterPro" id="IPR002104">
    <property type="entry name" value="Integrase_catalytic"/>
</dbReference>
<dbReference type="Gene3D" id="1.10.443.10">
    <property type="entry name" value="Intergrase catalytic core"/>
    <property type="match status" value="1"/>
</dbReference>
<evidence type="ECO:0000313" key="5">
    <source>
        <dbReference type="Proteomes" id="UP000248592"/>
    </source>
</evidence>
<dbReference type="InterPro" id="IPR050090">
    <property type="entry name" value="Tyrosine_recombinase_XerCD"/>
</dbReference>
<feature type="domain" description="Tyr recombinase" evidence="3">
    <location>
        <begin position="2"/>
        <end position="186"/>
    </location>
</feature>
<dbReference type="InterPro" id="IPR013762">
    <property type="entry name" value="Integrase-like_cat_sf"/>
</dbReference>
<accession>A0A2Z4JV21</accession>
<dbReference type="CDD" id="cd00397">
    <property type="entry name" value="DNA_BRE_C"/>
    <property type="match status" value="1"/>
</dbReference>
<gene>
    <name evidence="4" type="ORF">Pas1_09310</name>
</gene>
<evidence type="ECO:0000256" key="2">
    <source>
        <dbReference type="ARBA" id="ARBA00023172"/>
    </source>
</evidence>
<dbReference type="EMBL" id="CP030085">
    <property type="protein sequence ID" value="AWW50560.1"/>
    <property type="molecule type" value="Genomic_DNA"/>
</dbReference>
<dbReference type="GO" id="GO:0003677">
    <property type="term" value="F:DNA binding"/>
    <property type="evidence" value="ECO:0007669"/>
    <property type="project" value="InterPro"/>
</dbReference>
<dbReference type="PANTHER" id="PTHR30349:SF64">
    <property type="entry name" value="PROPHAGE INTEGRASE INTD-RELATED"/>
    <property type="match status" value="1"/>
</dbReference>
<evidence type="ECO:0000259" key="3">
    <source>
        <dbReference type="PROSITE" id="PS51898"/>
    </source>
</evidence>
<dbReference type="GO" id="GO:0006310">
    <property type="term" value="P:DNA recombination"/>
    <property type="evidence" value="ECO:0007669"/>
    <property type="project" value="UniProtKB-KW"/>
</dbReference>
<evidence type="ECO:0000256" key="1">
    <source>
        <dbReference type="ARBA" id="ARBA00022908"/>
    </source>
</evidence>
<keyword evidence="2" id="KW-0233">DNA recombination</keyword>
<dbReference type="AlphaFoldDB" id="A0A2Z4JV21"/>
<dbReference type="PROSITE" id="PS51898">
    <property type="entry name" value="TYR_RECOMBINASE"/>
    <property type="match status" value="1"/>
</dbReference>
<dbReference type="SUPFAM" id="SSF56349">
    <property type="entry name" value="DNA breaking-rejoining enzymes"/>
    <property type="match status" value="1"/>
</dbReference>
<keyword evidence="1" id="KW-0229">DNA integration</keyword>
<protein>
    <submittedName>
        <fullName evidence="4">Site-specific integrase</fullName>
    </submittedName>
</protein>
<evidence type="ECO:0000313" key="4">
    <source>
        <dbReference type="EMBL" id="AWW50560.1"/>
    </source>
</evidence>
<name>A0A2Z4JV21_9BURK</name>
<organism evidence="4 5">
    <name type="scientific">Polynucleobacter paneuropaeus</name>
    <dbReference type="NCBI Taxonomy" id="2527775"/>
    <lineage>
        <taxon>Bacteria</taxon>
        <taxon>Pseudomonadati</taxon>
        <taxon>Pseudomonadota</taxon>
        <taxon>Betaproteobacteria</taxon>
        <taxon>Burkholderiales</taxon>
        <taxon>Burkholderiaceae</taxon>
        <taxon>Polynucleobacter</taxon>
    </lineage>
</organism>
<reference evidence="5" key="1">
    <citation type="submission" date="2018-06" db="EMBL/GenBank/DDBJ databases">
        <title>Description of a new Polynucleobacter species.</title>
        <authorList>
            <person name="Hahn M.W."/>
        </authorList>
    </citation>
    <scope>NUCLEOTIDE SEQUENCE [LARGE SCALE GENOMIC DNA]</scope>
    <source>
        <strain evidence="5">MG-25-Pas1-D2</strain>
    </source>
</reference>
<dbReference type="PANTHER" id="PTHR30349">
    <property type="entry name" value="PHAGE INTEGRASE-RELATED"/>
    <property type="match status" value="1"/>
</dbReference>
<proteinExistence type="predicted"/>
<dbReference type="Pfam" id="PF00589">
    <property type="entry name" value="Phage_integrase"/>
    <property type="match status" value="1"/>
</dbReference>
<dbReference type="GO" id="GO:0015074">
    <property type="term" value="P:DNA integration"/>
    <property type="evidence" value="ECO:0007669"/>
    <property type="project" value="UniProtKB-KW"/>
</dbReference>
<dbReference type="Proteomes" id="UP000248592">
    <property type="component" value="Chromosome"/>
</dbReference>
<dbReference type="InterPro" id="IPR011010">
    <property type="entry name" value="DNA_brk_join_enz"/>
</dbReference>
<sequence>MSQARVLNPQELRRVLDHVATRRHSARNRAMLLLTHYAGMRVAEVAALRINDVLNGDSTIKGEVRLMPEQTKGKHPRTVYLNERMQKELAQYIKVIKIKDATKPLFYTQKQAGFSSNSLTQYFFYLYRNVGLAGCSSHSGRRSFLTGLANKGTAIHILKSLAGHRNISTTATYLYSSPDQLKAAVELI</sequence>